<dbReference type="Proteomes" id="UP000515125">
    <property type="component" value="Unplaced"/>
</dbReference>
<dbReference type="InterPro" id="IPR044651">
    <property type="entry name" value="OTSB-like"/>
</dbReference>
<keyword evidence="4 5" id="KW-0378">Hydrolase</keyword>
<dbReference type="RefSeq" id="XP_026190333.1">
    <property type="nucleotide sequence ID" value="XM_026334548.1"/>
</dbReference>
<reference evidence="7" key="1">
    <citation type="submission" date="2025-08" db="UniProtKB">
        <authorList>
            <consortium name="RefSeq"/>
        </authorList>
    </citation>
    <scope>IDENTIFICATION</scope>
</reference>
<protein>
    <recommendedName>
        <fullName evidence="5">Trehalose 6-phosphate phosphatase</fullName>
        <ecNumber evidence="5">3.1.3.12</ecNumber>
    </recommendedName>
</protein>
<dbReference type="InterPro" id="IPR036412">
    <property type="entry name" value="HAD-like_sf"/>
</dbReference>
<dbReference type="InterPro" id="IPR003337">
    <property type="entry name" value="Trehalose_PPase"/>
</dbReference>
<comment type="function">
    <text evidence="5">Removes the phosphate from trehalose 6-phosphate to produce free trehalose.</text>
</comment>
<dbReference type="SUPFAM" id="SSF56784">
    <property type="entry name" value="HAD-like"/>
    <property type="match status" value="1"/>
</dbReference>
<comment type="catalytic activity">
    <reaction evidence="1 5">
        <text>alpha,alpha-trehalose 6-phosphate + H2O = alpha,alpha-trehalose + phosphate</text>
        <dbReference type="Rhea" id="RHEA:23420"/>
        <dbReference type="ChEBI" id="CHEBI:15377"/>
        <dbReference type="ChEBI" id="CHEBI:16551"/>
        <dbReference type="ChEBI" id="CHEBI:43474"/>
        <dbReference type="ChEBI" id="CHEBI:58429"/>
        <dbReference type="EC" id="3.1.3.12"/>
    </reaction>
</comment>
<dbReference type="AlphaFoldDB" id="A0A6P6RRA7"/>
<organism evidence="6 7">
    <name type="scientific">Cyclospora cayetanensis</name>
    <dbReference type="NCBI Taxonomy" id="88456"/>
    <lineage>
        <taxon>Eukaryota</taxon>
        <taxon>Sar</taxon>
        <taxon>Alveolata</taxon>
        <taxon>Apicomplexa</taxon>
        <taxon>Conoidasida</taxon>
        <taxon>Coccidia</taxon>
        <taxon>Eucoccidiorida</taxon>
        <taxon>Eimeriorina</taxon>
        <taxon>Eimeriidae</taxon>
        <taxon>Cyclospora</taxon>
    </lineage>
</organism>
<proteinExistence type="inferred from homology"/>
<dbReference type="GeneID" id="34620406"/>
<dbReference type="NCBIfam" id="TIGR01484">
    <property type="entry name" value="HAD-SF-IIB"/>
    <property type="match status" value="1"/>
</dbReference>
<evidence type="ECO:0000256" key="3">
    <source>
        <dbReference type="ARBA" id="ARBA00008770"/>
    </source>
</evidence>
<comment type="cofactor">
    <cofactor evidence="5">
        <name>a divalent metal cation</name>
        <dbReference type="ChEBI" id="CHEBI:60240"/>
    </cofactor>
</comment>
<name>A0A6P6RRA7_9EIME</name>
<comment type="pathway">
    <text evidence="2 5">Glycan biosynthesis; trehalose biosynthesis.</text>
</comment>
<dbReference type="Gene3D" id="3.30.70.1020">
    <property type="entry name" value="Trehalose-6-phosphate phosphatase related protein, domain 2"/>
    <property type="match status" value="1"/>
</dbReference>
<dbReference type="PANTHER" id="PTHR43768">
    <property type="entry name" value="TREHALOSE 6-PHOSPHATE PHOSPHATASE"/>
    <property type="match status" value="1"/>
</dbReference>
<dbReference type="PANTHER" id="PTHR43768:SF3">
    <property type="entry name" value="TREHALOSE 6-PHOSPHATE PHOSPHATASE"/>
    <property type="match status" value="1"/>
</dbReference>
<evidence type="ECO:0000256" key="2">
    <source>
        <dbReference type="ARBA" id="ARBA00005199"/>
    </source>
</evidence>
<evidence type="ECO:0000256" key="4">
    <source>
        <dbReference type="ARBA" id="ARBA00022801"/>
    </source>
</evidence>
<dbReference type="GO" id="GO:0004805">
    <property type="term" value="F:trehalose-phosphatase activity"/>
    <property type="evidence" value="ECO:0007669"/>
    <property type="project" value="UniProtKB-EC"/>
</dbReference>
<keyword evidence="6" id="KW-1185">Reference proteome</keyword>
<dbReference type="UniPathway" id="UPA00299"/>
<evidence type="ECO:0000256" key="1">
    <source>
        <dbReference type="ARBA" id="ARBA00000500"/>
    </source>
</evidence>
<evidence type="ECO:0000313" key="7">
    <source>
        <dbReference type="RefSeq" id="XP_026190333.1"/>
    </source>
</evidence>
<dbReference type="InterPro" id="IPR006379">
    <property type="entry name" value="HAD-SF_hydro_IIB"/>
</dbReference>
<dbReference type="OrthoDB" id="348883at2759"/>
<evidence type="ECO:0000256" key="5">
    <source>
        <dbReference type="RuleBase" id="RU361117"/>
    </source>
</evidence>
<dbReference type="GO" id="GO:0005992">
    <property type="term" value="P:trehalose biosynthetic process"/>
    <property type="evidence" value="ECO:0007669"/>
    <property type="project" value="UniProtKB-UniPathway"/>
</dbReference>
<dbReference type="Gene3D" id="3.40.50.1000">
    <property type="entry name" value="HAD superfamily/HAD-like"/>
    <property type="match status" value="1"/>
</dbReference>
<comment type="similarity">
    <text evidence="3 5">Belongs to the trehalose phosphatase family.</text>
</comment>
<accession>A0A6P6RRA7</accession>
<dbReference type="InterPro" id="IPR023214">
    <property type="entry name" value="HAD_sf"/>
</dbReference>
<dbReference type="Pfam" id="PF02358">
    <property type="entry name" value="Trehalose_PPase"/>
    <property type="match status" value="1"/>
</dbReference>
<gene>
    <name evidence="7" type="primary">LOC34620406</name>
</gene>
<sequence>MPRDCSGSVSWRLSDTVFRQRVRAICARAVVEPSKVGSGSVPPCADASAAPASVGTGGALESAPSQRGHSRTLGIPELRLRAQEIEMGAATALETPNLLDEVQYVRYKLAEKALCIFLDYDGTLTPIVADPREARMSAAFRATLKRLAAVFPVAIVTGRRLETIRSFVRLSDAPGRRALMYAASHGFDIDAAGFGICLRHQVGEASVSALRSAVAEVLASVGPIKGLYVEDNYFSVSIHYRHCPEYRAVLEAALDRVLKGFPTLRKCLGLELFDIRIAAEWDKGTAISWILEAVGLNGHSKDVRRMAAHVGIEP</sequence>
<dbReference type="NCBIfam" id="TIGR00685">
    <property type="entry name" value="T6PP"/>
    <property type="match status" value="1"/>
</dbReference>
<dbReference type="EC" id="3.1.3.12" evidence="5"/>
<evidence type="ECO:0000313" key="6">
    <source>
        <dbReference type="Proteomes" id="UP000515125"/>
    </source>
</evidence>